<dbReference type="Gene3D" id="1.20.920.20">
    <property type="match status" value="1"/>
</dbReference>
<gene>
    <name evidence="1" type="ORF">NDU88_000984</name>
</gene>
<dbReference type="EMBL" id="JANPWB010000009">
    <property type="protein sequence ID" value="KAJ1148144.1"/>
    <property type="molecule type" value="Genomic_DNA"/>
</dbReference>
<organism evidence="1 2">
    <name type="scientific">Pleurodeles waltl</name>
    <name type="common">Iberian ribbed newt</name>
    <dbReference type="NCBI Taxonomy" id="8319"/>
    <lineage>
        <taxon>Eukaryota</taxon>
        <taxon>Metazoa</taxon>
        <taxon>Chordata</taxon>
        <taxon>Craniata</taxon>
        <taxon>Vertebrata</taxon>
        <taxon>Euteleostomi</taxon>
        <taxon>Amphibia</taxon>
        <taxon>Batrachia</taxon>
        <taxon>Caudata</taxon>
        <taxon>Salamandroidea</taxon>
        <taxon>Salamandridae</taxon>
        <taxon>Pleurodelinae</taxon>
        <taxon>Pleurodeles</taxon>
    </lineage>
</organism>
<keyword evidence="2" id="KW-1185">Reference proteome</keyword>
<comment type="caution">
    <text evidence="1">The sequence shown here is derived from an EMBL/GenBank/DDBJ whole genome shotgun (WGS) entry which is preliminary data.</text>
</comment>
<sequence>MKKCPAERCRDGGAQRSGAETAVLAEVAVSAQASSVVKEEVQLVKDKAQKIVDEIALEKIKAESKLVAAKPALEEAESALNVKAALFCDQ</sequence>
<dbReference type="Proteomes" id="UP001066276">
    <property type="component" value="Chromosome 5"/>
</dbReference>
<accession>A0AAV7RAA7</accession>
<proteinExistence type="predicted"/>
<protein>
    <submittedName>
        <fullName evidence="1">Uncharacterized protein</fullName>
    </submittedName>
</protein>
<evidence type="ECO:0000313" key="2">
    <source>
        <dbReference type="Proteomes" id="UP001066276"/>
    </source>
</evidence>
<dbReference type="AlphaFoldDB" id="A0AAV7RAA7"/>
<name>A0AAV7RAA7_PLEWA</name>
<evidence type="ECO:0000313" key="1">
    <source>
        <dbReference type="EMBL" id="KAJ1148144.1"/>
    </source>
</evidence>
<reference evidence="1" key="1">
    <citation type="journal article" date="2022" name="bioRxiv">
        <title>Sequencing and chromosome-scale assembly of the giantPleurodeles waltlgenome.</title>
        <authorList>
            <person name="Brown T."/>
            <person name="Elewa A."/>
            <person name="Iarovenko S."/>
            <person name="Subramanian E."/>
            <person name="Araus A.J."/>
            <person name="Petzold A."/>
            <person name="Susuki M."/>
            <person name="Suzuki K.-i.T."/>
            <person name="Hayashi T."/>
            <person name="Toyoda A."/>
            <person name="Oliveira C."/>
            <person name="Osipova E."/>
            <person name="Leigh N.D."/>
            <person name="Simon A."/>
            <person name="Yun M.H."/>
        </authorList>
    </citation>
    <scope>NUCLEOTIDE SEQUENCE</scope>
    <source>
        <strain evidence="1">20211129_DDA</strain>
        <tissue evidence="1">Liver</tissue>
    </source>
</reference>